<dbReference type="Gene3D" id="1.10.150.20">
    <property type="entry name" value="5' to 3' exonuclease, C-terminal subdomain"/>
    <property type="match status" value="1"/>
</dbReference>
<dbReference type="SUPFAM" id="SSF47781">
    <property type="entry name" value="RuvA domain 2-like"/>
    <property type="match status" value="1"/>
</dbReference>
<dbReference type="Gene3D" id="2.40.50.140">
    <property type="entry name" value="Nucleic acid-binding proteins"/>
    <property type="match status" value="1"/>
</dbReference>
<protein>
    <recommendedName>
        <fullName evidence="6">Holliday junction branch migration complex subunit RuvA</fullName>
    </recommendedName>
</protein>
<sequence>MIGRISGVLIEKNPPHILVDCQGVGYEISVPMSTFFHLPDVGGSVTLLTEFIVREDAQLLFGFGSVQERQTFRELLKISGIGARIALSILSGMSVSDLAQDVVLQETRRLTKIPGIGKKTAERLLLEMKDKLGDEFSNASKAGTFQDRNKDDVINALVALGYSTKESLAAVKMLPDSLSVSEGIKHVLKAFSKAC</sequence>
<dbReference type="NCBIfam" id="TIGR00084">
    <property type="entry name" value="ruvA"/>
    <property type="match status" value="1"/>
</dbReference>
<comment type="domain">
    <text evidence="6">Has three domains with a flexible linker between the domains II and III and assumes an 'L' shape. Domain III is highly mobile and contacts RuvB.</text>
</comment>
<evidence type="ECO:0000259" key="7">
    <source>
        <dbReference type="SMART" id="SM00278"/>
    </source>
</evidence>
<reference evidence="8 9" key="1">
    <citation type="journal article" date="2017" name="Front. Microbiol.">
        <title>Genome of Ca. Pandoraea novymonadis, an Endosymbiotic Bacterium of the Trypanosomatid Novymonas esmeraldas.</title>
        <authorList>
            <person name="Kostygov A.Y."/>
            <person name="Butenko A."/>
            <person name="Nenarokova A."/>
            <person name="Tashyreva D."/>
            <person name="Flegontov P."/>
            <person name="Lukes J."/>
            <person name="Yurchenko V."/>
        </authorList>
    </citation>
    <scope>NUCLEOTIDE SEQUENCE [LARGE SCALE GENOMIC DNA]</scope>
    <source>
        <strain evidence="8 9">E262</strain>
    </source>
</reference>
<dbReference type="Pfam" id="PF01330">
    <property type="entry name" value="RuvA_N"/>
    <property type="match status" value="1"/>
</dbReference>
<comment type="caution">
    <text evidence="8">The sequence shown here is derived from an EMBL/GenBank/DDBJ whole genome shotgun (WGS) entry which is preliminary data.</text>
</comment>
<comment type="function">
    <text evidence="6">The RuvA-RuvB-RuvC complex processes Holliday junction (HJ) DNA during genetic recombination and DNA repair, while the RuvA-RuvB complex plays an important role in the rescue of blocked DNA replication forks via replication fork reversal (RFR). RuvA specifically binds to HJ cruciform DNA, conferring on it an open structure. The RuvB hexamer acts as an ATP-dependent pump, pulling dsDNA into and through the RuvAB complex. HJ branch migration allows RuvC to scan DNA until it finds its consensus sequence, where it cleaves and resolves the cruciform DNA.</text>
</comment>
<dbReference type="InterPro" id="IPR003583">
    <property type="entry name" value="Hlx-hairpin-Hlx_DNA-bd_motif"/>
</dbReference>
<keyword evidence="4 6" id="KW-0233">DNA recombination</keyword>
<evidence type="ECO:0000313" key="9">
    <source>
        <dbReference type="Proteomes" id="UP000242660"/>
    </source>
</evidence>
<dbReference type="InterPro" id="IPR012340">
    <property type="entry name" value="NA-bd_OB-fold"/>
</dbReference>
<dbReference type="SUPFAM" id="SSF46929">
    <property type="entry name" value="DNA helicase RuvA subunit, C-terminal domain"/>
    <property type="match status" value="1"/>
</dbReference>
<evidence type="ECO:0000256" key="1">
    <source>
        <dbReference type="ARBA" id="ARBA00022490"/>
    </source>
</evidence>
<evidence type="ECO:0000256" key="3">
    <source>
        <dbReference type="ARBA" id="ARBA00023125"/>
    </source>
</evidence>
<comment type="similarity">
    <text evidence="6">Belongs to the RuvA family.</text>
</comment>
<keyword evidence="5 6" id="KW-0234">DNA repair</keyword>
<dbReference type="GO" id="GO:0004386">
    <property type="term" value="F:helicase activity"/>
    <property type="evidence" value="ECO:0007669"/>
    <property type="project" value="UniProtKB-KW"/>
</dbReference>
<dbReference type="InterPro" id="IPR010994">
    <property type="entry name" value="RuvA_2-like"/>
</dbReference>
<organism evidence="8 9">
    <name type="scientific">Candidatus Pandoraea novymonadis</name>
    <dbReference type="NCBI Taxonomy" id="1808959"/>
    <lineage>
        <taxon>Bacteria</taxon>
        <taxon>Pseudomonadati</taxon>
        <taxon>Pseudomonadota</taxon>
        <taxon>Betaproteobacteria</taxon>
        <taxon>Burkholderiales</taxon>
        <taxon>Burkholderiaceae</taxon>
        <taxon>Pandoraea</taxon>
    </lineage>
</organism>
<feature type="domain" description="Helix-hairpin-helix DNA-binding motif class 1" evidence="7">
    <location>
        <begin position="108"/>
        <end position="127"/>
    </location>
</feature>
<keyword evidence="2 6" id="KW-0227">DNA damage</keyword>
<proteinExistence type="inferred from homology"/>
<evidence type="ECO:0000313" key="8">
    <source>
        <dbReference type="EMBL" id="PSB91786.1"/>
    </source>
</evidence>
<comment type="subunit">
    <text evidence="6">Homotetramer. Forms an RuvA(8)-RuvB(12)-Holliday junction (HJ) complex. HJ DNA is sandwiched between 2 RuvA tetramers; dsDNA enters through RuvA and exits via RuvB. An RuvB hexamer assembles on each DNA strand where it exits the tetramer. Each RuvB hexamer is contacted by two RuvA subunits (via domain III) on 2 adjacent RuvB subunits; this complex drives branch migration. In the full resolvosome a probable DNA-RuvA(4)-RuvB(12)-RuvC(2) complex forms which resolves the HJ.</text>
</comment>
<evidence type="ECO:0000256" key="5">
    <source>
        <dbReference type="ARBA" id="ARBA00023204"/>
    </source>
</evidence>
<dbReference type="InterPro" id="IPR036267">
    <property type="entry name" value="RuvA_C_sf"/>
</dbReference>
<keyword evidence="8" id="KW-0067">ATP-binding</keyword>
<dbReference type="SUPFAM" id="SSF50249">
    <property type="entry name" value="Nucleic acid-binding proteins"/>
    <property type="match status" value="1"/>
</dbReference>
<dbReference type="RefSeq" id="WP_106182964.1">
    <property type="nucleotide sequence ID" value="NZ_MUHY01000002.1"/>
</dbReference>
<keyword evidence="8" id="KW-0547">Nucleotide-binding</keyword>
<dbReference type="SMART" id="SM00278">
    <property type="entry name" value="HhH1"/>
    <property type="match status" value="2"/>
</dbReference>
<dbReference type="Proteomes" id="UP000242660">
    <property type="component" value="Unassembled WGS sequence"/>
</dbReference>
<accession>A0ABX5FES0</accession>
<comment type="subcellular location">
    <subcellularLocation>
        <location evidence="6">Cytoplasm</location>
    </subcellularLocation>
</comment>
<name>A0ABX5FES0_9BURK</name>
<gene>
    <name evidence="6 8" type="primary">ruvA</name>
    <name evidence="8" type="ORF">BZL35_00829</name>
</gene>
<feature type="region of interest" description="Domain III" evidence="6">
    <location>
        <begin position="145"/>
        <end position="195"/>
    </location>
</feature>
<keyword evidence="1 6" id="KW-0963">Cytoplasm</keyword>
<evidence type="ECO:0000256" key="4">
    <source>
        <dbReference type="ARBA" id="ARBA00023172"/>
    </source>
</evidence>
<feature type="region of interest" description="Domain I" evidence="6">
    <location>
        <begin position="1"/>
        <end position="64"/>
    </location>
</feature>
<feature type="domain" description="Helix-hairpin-helix DNA-binding motif class 1" evidence="7">
    <location>
        <begin position="73"/>
        <end position="92"/>
    </location>
</feature>
<dbReference type="HAMAP" id="MF_00031">
    <property type="entry name" value="DNA_HJ_migration_RuvA"/>
    <property type="match status" value="1"/>
</dbReference>
<evidence type="ECO:0000256" key="2">
    <source>
        <dbReference type="ARBA" id="ARBA00022763"/>
    </source>
</evidence>
<keyword evidence="8" id="KW-0347">Helicase</keyword>
<dbReference type="InterPro" id="IPR000085">
    <property type="entry name" value="RuvA"/>
</dbReference>
<dbReference type="Pfam" id="PF07499">
    <property type="entry name" value="RuvA_C"/>
    <property type="match status" value="1"/>
</dbReference>
<dbReference type="EMBL" id="MUHY01000002">
    <property type="protein sequence ID" value="PSB91786.1"/>
    <property type="molecule type" value="Genomic_DNA"/>
</dbReference>
<dbReference type="InterPro" id="IPR013849">
    <property type="entry name" value="DNA_helicase_Holl-junc_RuvA_I"/>
</dbReference>
<comment type="caution">
    <text evidence="6">Lacks conserved residue(s) required for the propagation of feature annotation.</text>
</comment>
<dbReference type="CDD" id="cd14332">
    <property type="entry name" value="UBA_RuvA_C"/>
    <property type="match status" value="1"/>
</dbReference>
<keyword evidence="3 6" id="KW-0238">DNA-binding</keyword>
<dbReference type="InterPro" id="IPR011114">
    <property type="entry name" value="RuvA_C"/>
</dbReference>
<evidence type="ECO:0000256" key="6">
    <source>
        <dbReference type="HAMAP-Rule" id="MF_00031"/>
    </source>
</evidence>
<keyword evidence="8" id="KW-0378">Hydrolase</keyword>
<keyword evidence="9" id="KW-1185">Reference proteome</keyword>
<dbReference type="Pfam" id="PF14520">
    <property type="entry name" value="HHH_5"/>
    <property type="match status" value="1"/>
</dbReference>
<dbReference type="Gene3D" id="1.10.8.10">
    <property type="entry name" value="DNA helicase RuvA subunit, C-terminal domain"/>
    <property type="match status" value="1"/>
</dbReference>